<dbReference type="PaxDb" id="4097-A0A1S4BBS0"/>
<accession>A0A1S4BBS0</accession>
<reference evidence="4" key="1">
    <citation type="submission" date="2025-08" db="UniProtKB">
        <authorList>
            <consortium name="RefSeq"/>
        </authorList>
    </citation>
    <scope>IDENTIFICATION</scope>
</reference>
<dbReference type="Pfam" id="PF13456">
    <property type="entry name" value="RVT_3"/>
    <property type="match status" value="1"/>
</dbReference>
<dbReference type="GO" id="GO:0003676">
    <property type="term" value="F:nucleic acid binding"/>
    <property type="evidence" value="ECO:0007669"/>
    <property type="project" value="InterPro"/>
</dbReference>
<dbReference type="InterPro" id="IPR041588">
    <property type="entry name" value="Integrase_H2C2"/>
</dbReference>
<dbReference type="InterPro" id="IPR036397">
    <property type="entry name" value="RNaseH_sf"/>
</dbReference>
<dbReference type="RefSeq" id="XP_016486339.1">
    <property type="nucleotide sequence ID" value="XM_016630853.1"/>
</dbReference>
<dbReference type="PANTHER" id="PTHR48475">
    <property type="entry name" value="RIBONUCLEASE H"/>
    <property type="match status" value="1"/>
</dbReference>
<dbReference type="Pfam" id="PF17921">
    <property type="entry name" value="Integrase_H2C2"/>
    <property type="match status" value="1"/>
</dbReference>
<dbReference type="InterPro" id="IPR002156">
    <property type="entry name" value="RNaseH_domain"/>
</dbReference>
<evidence type="ECO:0000256" key="1">
    <source>
        <dbReference type="SAM" id="MobiDB-lite"/>
    </source>
</evidence>
<protein>
    <recommendedName>
        <fullName evidence="5">RNase H type-1 domain-containing protein</fullName>
    </recommendedName>
</protein>
<gene>
    <name evidence="4" type="primary">LOC107806656</name>
</gene>
<dbReference type="AlphaFoldDB" id="A0A1S4BBS0"/>
<dbReference type="Gene3D" id="3.30.420.10">
    <property type="entry name" value="Ribonuclease H-like superfamily/Ribonuclease H"/>
    <property type="match status" value="1"/>
</dbReference>
<feature type="domain" description="Integrase zinc-binding" evidence="3">
    <location>
        <begin position="136"/>
        <end position="187"/>
    </location>
</feature>
<dbReference type="InterPro" id="IPR012337">
    <property type="entry name" value="RNaseH-like_sf"/>
</dbReference>
<dbReference type="SUPFAM" id="SSF53098">
    <property type="entry name" value="Ribonuclease H-like"/>
    <property type="match status" value="1"/>
</dbReference>
<dbReference type="OrthoDB" id="1430228at2759"/>
<sequence length="195" mass="21655">MDAERRRRNIEGGHFHGGRGGSEAVAAATAEHAGQSGSSMARRSELGIVLKPPTGSTIRQSIKTSKLTNNEAEHKVLIAGLELAKSLGVKVIKSKCDSQLVVNQVNITFEVREDRMQRRMLYGPLAKCLGPGDTDYVLREIYKGICGNHFGVKSLVYKVIKAGYYWINMEKDTKEFVRKCDKCQRHAPMIHKPGE</sequence>
<evidence type="ECO:0008006" key="5">
    <source>
        <dbReference type="Google" id="ProtNLM"/>
    </source>
</evidence>
<feature type="region of interest" description="Disordered" evidence="1">
    <location>
        <begin position="1"/>
        <end position="24"/>
    </location>
</feature>
<dbReference type="GO" id="GO:0004523">
    <property type="term" value="F:RNA-DNA hybrid ribonuclease activity"/>
    <property type="evidence" value="ECO:0007669"/>
    <property type="project" value="InterPro"/>
</dbReference>
<evidence type="ECO:0000259" key="3">
    <source>
        <dbReference type="Pfam" id="PF17921"/>
    </source>
</evidence>
<feature type="domain" description="RNase H type-1" evidence="2">
    <location>
        <begin position="41"/>
        <end position="117"/>
    </location>
</feature>
<proteinExistence type="predicted"/>
<dbReference type="KEGG" id="nta:107806656"/>
<organism evidence="4">
    <name type="scientific">Nicotiana tabacum</name>
    <name type="common">Common tobacco</name>
    <dbReference type="NCBI Taxonomy" id="4097"/>
    <lineage>
        <taxon>Eukaryota</taxon>
        <taxon>Viridiplantae</taxon>
        <taxon>Streptophyta</taxon>
        <taxon>Embryophyta</taxon>
        <taxon>Tracheophyta</taxon>
        <taxon>Spermatophyta</taxon>
        <taxon>Magnoliopsida</taxon>
        <taxon>eudicotyledons</taxon>
        <taxon>Gunneridae</taxon>
        <taxon>Pentapetalae</taxon>
        <taxon>asterids</taxon>
        <taxon>lamiids</taxon>
        <taxon>Solanales</taxon>
        <taxon>Solanaceae</taxon>
        <taxon>Nicotianoideae</taxon>
        <taxon>Nicotianeae</taxon>
        <taxon>Nicotiana</taxon>
    </lineage>
</organism>
<dbReference type="PANTHER" id="PTHR48475:SF2">
    <property type="entry name" value="RIBONUCLEASE H"/>
    <property type="match status" value="1"/>
</dbReference>
<name>A0A1S4BBS0_TOBAC</name>
<evidence type="ECO:0000313" key="4">
    <source>
        <dbReference type="RefSeq" id="XP_016486339.1"/>
    </source>
</evidence>
<evidence type="ECO:0000259" key="2">
    <source>
        <dbReference type="Pfam" id="PF13456"/>
    </source>
</evidence>